<evidence type="ECO:0000313" key="2">
    <source>
        <dbReference type="EMBL" id="UPK67576.1"/>
    </source>
</evidence>
<protein>
    <recommendedName>
        <fullName evidence="4">Lipocalin-like domain-containing protein</fullName>
    </recommendedName>
</protein>
<feature type="signal peptide" evidence="1">
    <location>
        <begin position="1"/>
        <end position="21"/>
    </location>
</feature>
<dbReference type="EMBL" id="CP095855">
    <property type="protein sequence ID" value="UPK67576.1"/>
    <property type="molecule type" value="Genomic_DNA"/>
</dbReference>
<keyword evidence="1" id="KW-0732">Signal</keyword>
<evidence type="ECO:0000313" key="3">
    <source>
        <dbReference type="Proteomes" id="UP000830198"/>
    </source>
</evidence>
<name>A0ABY4HYP5_CHIFI</name>
<feature type="chain" id="PRO_5045739430" description="Lipocalin-like domain-containing protein" evidence="1">
    <location>
        <begin position="22"/>
        <end position="208"/>
    </location>
</feature>
<dbReference type="Proteomes" id="UP000830198">
    <property type="component" value="Chromosome"/>
</dbReference>
<gene>
    <name evidence="2" type="ORF">MYF79_21760</name>
</gene>
<evidence type="ECO:0000256" key="1">
    <source>
        <dbReference type="SAM" id="SignalP"/>
    </source>
</evidence>
<sequence>MKSVKSALLLAAVASSLVACSDNDDVNNEVKNGLEGTYTFVAMKADTYVDAEYHYSDDDMVIRTISTSTYDAKNLGGTITINATKFNSNKFKYTVETILNGKTYTNGEQTGFSSMPVTFDIPESSGSSDYKLIGTDSIYFAGGFVSSPALGDTMASKPSGARYKWEGDTLVISSEFRQLDTSRVSDQGMTQTTYSDKRSKQIMRFKKN</sequence>
<dbReference type="RefSeq" id="WP_247809946.1">
    <property type="nucleotide sequence ID" value="NZ_CP095855.1"/>
</dbReference>
<accession>A0ABY4HYP5</accession>
<evidence type="ECO:0008006" key="4">
    <source>
        <dbReference type="Google" id="ProtNLM"/>
    </source>
</evidence>
<organism evidence="2 3">
    <name type="scientific">Chitinophaga filiformis</name>
    <name type="common">Myxococcus filiformis</name>
    <name type="synonym">Flexibacter filiformis</name>
    <dbReference type="NCBI Taxonomy" id="104663"/>
    <lineage>
        <taxon>Bacteria</taxon>
        <taxon>Pseudomonadati</taxon>
        <taxon>Bacteroidota</taxon>
        <taxon>Chitinophagia</taxon>
        <taxon>Chitinophagales</taxon>
        <taxon>Chitinophagaceae</taxon>
        <taxon>Chitinophaga</taxon>
    </lineage>
</organism>
<proteinExistence type="predicted"/>
<dbReference type="PROSITE" id="PS51257">
    <property type="entry name" value="PROKAR_LIPOPROTEIN"/>
    <property type="match status" value="1"/>
</dbReference>
<reference evidence="2 3" key="1">
    <citation type="submission" date="2022-04" db="EMBL/GenBank/DDBJ databases">
        <title>The arsenic-methylating capacity of Chitinophaga filiformis YT5 during chitin decomposition.</title>
        <authorList>
            <person name="Chen G."/>
            <person name="Liang Y."/>
        </authorList>
    </citation>
    <scope>NUCLEOTIDE SEQUENCE [LARGE SCALE GENOMIC DNA]</scope>
    <source>
        <strain evidence="2 3">YT5</strain>
    </source>
</reference>
<keyword evidence="3" id="KW-1185">Reference proteome</keyword>